<organism evidence="3 4">
    <name type="scientific">Leptotrombidium deliense</name>
    <dbReference type="NCBI Taxonomy" id="299467"/>
    <lineage>
        <taxon>Eukaryota</taxon>
        <taxon>Metazoa</taxon>
        <taxon>Ecdysozoa</taxon>
        <taxon>Arthropoda</taxon>
        <taxon>Chelicerata</taxon>
        <taxon>Arachnida</taxon>
        <taxon>Acari</taxon>
        <taxon>Acariformes</taxon>
        <taxon>Trombidiformes</taxon>
        <taxon>Prostigmata</taxon>
        <taxon>Anystina</taxon>
        <taxon>Parasitengona</taxon>
        <taxon>Trombiculoidea</taxon>
        <taxon>Trombiculidae</taxon>
        <taxon>Leptotrombidium</taxon>
    </lineage>
</organism>
<comment type="caution">
    <text evidence="3">The sequence shown here is derived from an EMBL/GenBank/DDBJ whole genome shotgun (WGS) entry which is preliminary data.</text>
</comment>
<name>A0A443SNN2_9ACAR</name>
<dbReference type="InterPro" id="IPR036291">
    <property type="entry name" value="NAD(P)-bd_dom_sf"/>
</dbReference>
<evidence type="ECO:0000313" key="3">
    <source>
        <dbReference type="EMBL" id="RWS29124.1"/>
    </source>
</evidence>
<keyword evidence="1" id="KW-0444">Lipid biosynthesis</keyword>
<dbReference type="VEuPathDB" id="VectorBase:LDEU002915"/>
<keyword evidence="1" id="KW-0443">Lipid metabolism</keyword>
<evidence type="ECO:0000313" key="4">
    <source>
        <dbReference type="Proteomes" id="UP000288716"/>
    </source>
</evidence>
<sequence length="293" mass="33338">MNEKCTKLMRSVVVIYKVFLNFSTNFKANVIGTENVMLLANKMKSLECYVHVSTAYCNCQHEVIQEALEPLIEDASSLLDKFKSLSGDQLEIEALKYFDGRPNNYVFTKAIAEHVVNLYRGNIPTVIARPAIVSPAYSEPADGFVDNLDGPLALSLVFGLGILQIIDWDFDHHVEFTPVDTLANSLPREMKIYNVTVSTLNQIPENYDLLKRGLGIYLKAPSIMMLRPPILPPLKSNVSPFEYKIKRFYYHTMFAYFIDLLLFVCGQKRIECNLLLFVTQIVVLQKQNEPNRG</sequence>
<dbReference type="InterPro" id="IPR026055">
    <property type="entry name" value="FAR"/>
</dbReference>
<dbReference type="GO" id="GO:0102965">
    <property type="term" value="F:alcohol-forming long-chain fatty acyl-CoA reductase activity"/>
    <property type="evidence" value="ECO:0007669"/>
    <property type="project" value="UniProtKB-EC"/>
</dbReference>
<dbReference type="EC" id="1.2.1.84" evidence="1"/>
<keyword evidence="1" id="KW-0560">Oxidoreductase</keyword>
<dbReference type="EMBL" id="NCKV01001062">
    <property type="protein sequence ID" value="RWS29124.1"/>
    <property type="molecule type" value="Genomic_DNA"/>
</dbReference>
<dbReference type="SUPFAM" id="SSF51735">
    <property type="entry name" value="NAD(P)-binding Rossmann-fold domains"/>
    <property type="match status" value="1"/>
</dbReference>
<keyword evidence="1" id="KW-0521">NADP</keyword>
<evidence type="ECO:0000256" key="1">
    <source>
        <dbReference type="RuleBase" id="RU363097"/>
    </source>
</evidence>
<keyword evidence="4" id="KW-1185">Reference proteome</keyword>
<dbReference type="InterPro" id="IPR013120">
    <property type="entry name" value="FAR_NAD-bd"/>
</dbReference>
<accession>A0A443SNN2</accession>
<dbReference type="PANTHER" id="PTHR11011:SF45">
    <property type="entry name" value="FATTY ACYL-COA REDUCTASE CG8306-RELATED"/>
    <property type="match status" value="1"/>
</dbReference>
<feature type="domain" description="Thioester reductase (TE)" evidence="2">
    <location>
        <begin position="21"/>
        <end position="185"/>
    </location>
</feature>
<comment type="similarity">
    <text evidence="1">Belongs to the fatty acyl-CoA reductase family.</text>
</comment>
<comment type="catalytic activity">
    <reaction evidence="1">
        <text>a long-chain fatty acyl-CoA + 2 NADPH + 2 H(+) = a long-chain primary fatty alcohol + 2 NADP(+) + CoA</text>
        <dbReference type="Rhea" id="RHEA:52716"/>
        <dbReference type="ChEBI" id="CHEBI:15378"/>
        <dbReference type="ChEBI" id="CHEBI:57287"/>
        <dbReference type="ChEBI" id="CHEBI:57783"/>
        <dbReference type="ChEBI" id="CHEBI:58349"/>
        <dbReference type="ChEBI" id="CHEBI:77396"/>
        <dbReference type="ChEBI" id="CHEBI:83139"/>
        <dbReference type="EC" id="1.2.1.84"/>
    </reaction>
</comment>
<dbReference type="Proteomes" id="UP000288716">
    <property type="component" value="Unassembled WGS sequence"/>
</dbReference>
<protein>
    <recommendedName>
        <fullName evidence="1">Fatty acyl-CoA reductase</fullName>
        <ecNumber evidence="1">1.2.1.84</ecNumber>
    </recommendedName>
</protein>
<reference evidence="3 4" key="1">
    <citation type="journal article" date="2018" name="Gigascience">
        <title>Genomes of trombidid mites reveal novel predicted allergens and laterally-transferred genes associated with secondary metabolism.</title>
        <authorList>
            <person name="Dong X."/>
            <person name="Chaisiri K."/>
            <person name="Xia D."/>
            <person name="Armstrong S.D."/>
            <person name="Fang Y."/>
            <person name="Donnelly M.J."/>
            <person name="Kadowaki T."/>
            <person name="McGarry J.W."/>
            <person name="Darby A.C."/>
            <person name="Makepeace B.L."/>
        </authorList>
    </citation>
    <scope>NUCLEOTIDE SEQUENCE [LARGE SCALE GENOMIC DNA]</scope>
    <source>
        <strain evidence="3">UoL-UT</strain>
    </source>
</reference>
<dbReference type="AlphaFoldDB" id="A0A443SNN2"/>
<dbReference type="STRING" id="299467.A0A443SNN2"/>
<proteinExistence type="inferred from homology"/>
<dbReference type="Gene3D" id="3.40.50.720">
    <property type="entry name" value="NAD(P)-binding Rossmann-like Domain"/>
    <property type="match status" value="1"/>
</dbReference>
<dbReference type="PANTHER" id="PTHR11011">
    <property type="entry name" value="MALE STERILITY PROTEIN 2-RELATED"/>
    <property type="match status" value="1"/>
</dbReference>
<dbReference type="OrthoDB" id="429813at2759"/>
<comment type="function">
    <text evidence="1">Catalyzes the reduction of fatty acyl-CoA to fatty alcohols.</text>
</comment>
<dbReference type="Pfam" id="PF07993">
    <property type="entry name" value="NAD_binding_4"/>
    <property type="match status" value="1"/>
</dbReference>
<gene>
    <name evidence="3" type="ORF">B4U80_08128</name>
</gene>
<dbReference type="GO" id="GO:0080019">
    <property type="term" value="F:alcohol-forming very long-chain fatty acyl-CoA reductase activity"/>
    <property type="evidence" value="ECO:0007669"/>
    <property type="project" value="InterPro"/>
</dbReference>
<dbReference type="GO" id="GO:0035336">
    <property type="term" value="P:long-chain fatty-acyl-CoA metabolic process"/>
    <property type="evidence" value="ECO:0007669"/>
    <property type="project" value="TreeGrafter"/>
</dbReference>
<dbReference type="GO" id="GO:0005777">
    <property type="term" value="C:peroxisome"/>
    <property type="evidence" value="ECO:0007669"/>
    <property type="project" value="TreeGrafter"/>
</dbReference>
<evidence type="ECO:0000259" key="2">
    <source>
        <dbReference type="Pfam" id="PF07993"/>
    </source>
</evidence>